<feature type="non-terminal residue" evidence="2">
    <location>
        <position position="1"/>
    </location>
</feature>
<proteinExistence type="predicted"/>
<comment type="caution">
    <text evidence="2">The sequence shown here is derived from an EMBL/GenBank/DDBJ whole genome shotgun (WGS) entry which is preliminary data.</text>
</comment>
<dbReference type="EMBL" id="BARV01039892">
    <property type="protein sequence ID" value="GAI48836.1"/>
    <property type="molecule type" value="Genomic_DNA"/>
</dbReference>
<sequence length="178" mass="20224">DVIVRGKENGEGMIIRYQTTKGTDIFGLGIPNIYMDTDWDLGPTWCYLVLGHKTTLIDTGRFGNFQVFETLLNSVGKEFSDIDRIIITHSHEDHDGNLAEIISAAQAELWAHEIYRQMISYHPDIKDGAKHPELPGSCRLCVMPEKFHNNCLPYQKKRSALSIDFAINDHQTVPHDDL</sequence>
<dbReference type="SUPFAM" id="SSF56281">
    <property type="entry name" value="Metallo-hydrolase/oxidoreductase"/>
    <property type="match status" value="1"/>
</dbReference>
<reference evidence="2" key="1">
    <citation type="journal article" date="2014" name="Front. Microbiol.">
        <title>High frequency of phylogenetically diverse reductive dehalogenase-homologous genes in deep subseafloor sedimentary metagenomes.</title>
        <authorList>
            <person name="Kawai M."/>
            <person name="Futagami T."/>
            <person name="Toyoda A."/>
            <person name="Takaki Y."/>
            <person name="Nishi S."/>
            <person name="Hori S."/>
            <person name="Arai W."/>
            <person name="Tsubouchi T."/>
            <person name="Morono Y."/>
            <person name="Uchiyama I."/>
            <person name="Ito T."/>
            <person name="Fujiyama A."/>
            <person name="Inagaki F."/>
            <person name="Takami H."/>
        </authorList>
    </citation>
    <scope>NUCLEOTIDE SEQUENCE</scope>
    <source>
        <strain evidence="2">Expedition CK06-06</strain>
    </source>
</reference>
<dbReference type="Gene3D" id="3.60.15.10">
    <property type="entry name" value="Ribonuclease Z/Hydroxyacylglutathione hydrolase-like"/>
    <property type="match status" value="1"/>
</dbReference>
<name>X1Q258_9ZZZZ</name>
<evidence type="ECO:0000313" key="2">
    <source>
        <dbReference type="EMBL" id="GAI48836.1"/>
    </source>
</evidence>
<gene>
    <name evidence="2" type="ORF">S06H3_60995</name>
</gene>
<dbReference type="InterPro" id="IPR001279">
    <property type="entry name" value="Metallo-B-lactamas"/>
</dbReference>
<feature type="non-terminal residue" evidence="2">
    <location>
        <position position="178"/>
    </location>
</feature>
<accession>X1Q258</accession>
<dbReference type="AlphaFoldDB" id="X1Q258"/>
<feature type="domain" description="Metallo-beta-lactamase" evidence="1">
    <location>
        <begin position="40"/>
        <end position="131"/>
    </location>
</feature>
<dbReference type="InterPro" id="IPR036866">
    <property type="entry name" value="RibonucZ/Hydroxyglut_hydro"/>
</dbReference>
<dbReference type="Pfam" id="PF00753">
    <property type="entry name" value="Lactamase_B"/>
    <property type="match status" value="1"/>
</dbReference>
<organism evidence="2">
    <name type="scientific">marine sediment metagenome</name>
    <dbReference type="NCBI Taxonomy" id="412755"/>
    <lineage>
        <taxon>unclassified sequences</taxon>
        <taxon>metagenomes</taxon>
        <taxon>ecological metagenomes</taxon>
    </lineage>
</organism>
<evidence type="ECO:0000259" key="1">
    <source>
        <dbReference type="Pfam" id="PF00753"/>
    </source>
</evidence>
<protein>
    <recommendedName>
        <fullName evidence="1">Metallo-beta-lactamase domain-containing protein</fullName>
    </recommendedName>
</protein>